<dbReference type="STRING" id="1017273.SAMN05443094_10337"/>
<sequence>MMETDIIKRNNVRVFGSGEQTLLFAHGFGFDQRTWERITPAFQENFTVVLFDYTGFGGSDKSAYTPDRYQSLDGYAEDITDICDSLQLQRVTFIGHSVSSMIGALASIRKPDLIDRLIMIGPSPCYLNDEDYNGGFERQDVEALLDMMEKNFKEWARYLAPISMKNEDRPQLTTAFEETLTANDPKIVRQFAEVTFFSDMRKELANIVVPTLILQTRSDTIAPVHVGSFVHESIPNSQFILMEATGHNPQISHPEELIDRIQTYLAN</sequence>
<dbReference type="InterPro" id="IPR000073">
    <property type="entry name" value="AB_hydrolase_1"/>
</dbReference>
<evidence type="ECO:0000313" key="3">
    <source>
        <dbReference type="EMBL" id="SIQ55106.1"/>
    </source>
</evidence>
<evidence type="ECO:0000259" key="2">
    <source>
        <dbReference type="Pfam" id="PF00561"/>
    </source>
</evidence>
<reference evidence="3 4" key="1">
    <citation type="submission" date="2017-01" db="EMBL/GenBank/DDBJ databases">
        <authorList>
            <person name="Mah S.A."/>
            <person name="Swanson W.J."/>
            <person name="Moy G.W."/>
            <person name="Vacquier V.D."/>
        </authorList>
    </citation>
    <scope>NUCLEOTIDE SEQUENCE [LARGE SCALE GENOMIC DNA]</scope>
    <source>
        <strain evidence="3 4">NIO-1016</strain>
    </source>
</reference>
<organism evidence="3 4">
    <name type="scientific">Domibacillus enclensis</name>
    <dbReference type="NCBI Taxonomy" id="1017273"/>
    <lineage>
        <taxon>Bacteria</taxon>
        <taxon>Bacillati</taxon>
        <taxon>Bacillota</taxon>
        <taxon>Bacilli</taxon>
        <taxon>Bacillales</taxon>
        <taxon>Bacillaceae</taxon>
        <taxon>Domibacillus</taxon>
    </lineage>
</organism>
<dbReference type="Proteomes" id="UP000186385">
    <property type="component" value="Unassembled WGS sequence"/>
</dbReference>
<evidence type="ECO:0000313" key="4">
    <source>
        <dbReference type="Proteomes" id="UP000186385"/>
    </source>
</evidence>
<name>A0A1N6TPU4_9BACI</name>
<protein>
    <submittedName>
        <fullName evidence="3">Sigma-B regulation protein RsbQ</fullName>
    </submittedName>
</protein>
<dbReference type="PANTHER" id="PTHR43039">
    <property type="entry name" value="ESTERASE-RELATED"/>
    <property type="match status" value="1"/>
</dbReference>
<dbReference type="InterPro" id="IPR029058">
    <property type="entry name" value="AB_hydrolase_fold"/>
</dbReference>
<dbReference type="Gene3D" id="3.40.50.1820">
    <property type="entry name" value="alpha/beta hydrolase"/>
    <property type="match status" value="1"/>
</dbReference>
<feature type="domain" description="AB hydrolase-1" evidence="2">
    <location>
        <begin position="21"/>
        <end position="254"/>
    </location>
</feature>
<dbReference type="SUPFAM" id="SSF53474">
    <property type="entry name" value="alpha/beta-Hydrolases"/>
    <property type="match status" value="1"/>
</dbReference>
<dbReference type="Pfam" id="PF00561">
    <property type="entry name" value="Abhydrolase_1"/>
    <property type="match status" value="1"/>
</dbReference>
<dbReference type="AlphaFoldDB" id="A0A1N6TPU4"/>
<dbReference type="EMBL" id="FTLX01000003">
    <property type="protein sequence ID" value="SIQ55106.1"/>
    <property type="molecule type" value="Genomic_DNA"/>
</dbReference>
<evidence type="ECO:0000256" key="1">
    <source>
        <dbReference type="ARBA" id="ARBA00008645"/>
    </source>
</evidence>
<dbReference type="PRINTS" id="PR00111">
    <property type="entry name" value="ABHYDROLASE"/>
</dbReference>
<accession>A0A1N6TPU4</accession>
<gene>
    <name evidence="3" type="ORF">SAMN05443094_10337</name>
</gene>
<proteinExistence type="inferred from homology"/>
<comment type="similarity">
    <text evidence="1">Belongs to the AB hydrolase superfamily.</text>
</comment>